<evidence type="ECO:0000313" key="1">
    <source>
        <dbReference type="EMBL" id="KAK4536438.1"/>
    </source>
</evidence>
<dbReference type="AlphaFoldDB" id="A0AAV9IWI1"/>
<keyword evidence="2" id="KW-1185">Reference proteome</keyword>
<dbReference type="InterPro" id="IPR044852">
    <property type="entry name" value="WBP2-like"/>
</dbReference>
<dbReference type="GO" id="GO:0031490">
    <property type="term" value="F:chromatin DNA binding"/>
    <property type="evidence" value="ECO:0007669"/>
    <property type="project" value="TreeGrafter"/>
</dbReference>
<proteinExistence type="predicted"/>
<dbReference type="GO" id="GO:0005634">
    <property type="term" value="C:nucleus"/>
    <property type="evidence" value="ECO:0007669"/>
    <property type="project" value="TreeGrafter"/>
</dbReference>
<organism evidence="1 2">
    <name type="scientific">Cyanidium caldarium</name>
    <name type="common">Red alga</name>
    <dbReference type="NCBI Taxonomy" id="2771"/>
    <lineage>
        <taxon>Eukaryota</taxon>
        <taxon>Rhodophyta</taxon>
        <taxon>Bangiophyceae</taxon>
        <taxon>Cyanidiales</taxon>
        <taxon>Cyanidiaceae</taxon>
        <taxon>Cyanidium</taxon>
    </lineage>
</organism>
<protein>
    <submittedName>
        <fullName evidence="1">Uncharacterized protein</fullName>
    </submittedName>
</protein>
<dbReference type="PANTHER" id="PTHR31606:SF1">
    <property type="entry name" value="WW DOMAIN BINDING PROTEIN 2, ISOFORM E"/>
    <property type="match status" value="1"/>
</dbReference>
<comment type="caution">
    <text evidence="1">The sequence shown here is derived from an EMBL/GenBank/DDBJ whole genome shotgun (WGS) entry which is preliminary data.</text>
</comment>
<sequence>MALNVPLDVTGLRPAAFLQEVFICERAGLRLTLHPYPTSSSSSASWRKWLTGESDTAPRSRPFLVIPHALAILSTVRLVLIATQSNRSHSVEALHGALAPGRITDARGRSVHSLEIPLHTVHREAFDQPFFGASRLHACAAAFEDETALPRQFQFACAFEHGGFGTFVPLTIAAVTRVRRALRDPDALRRLTGTAGNSSAAAAAAASQLARQSATEWVRQAAAVMDPADPTRLILVEPDAGHDTAATATTTTMNRRVHVREYLESGGGSASSDTR</sequence>
<reference evidence="1 2" key="1">
    <citation type="submission" date="2022-07" db="EMBL/GenBank/DDBJ databases">
        <title>Genome-wide signatures of adaptation to extreme environments.</title>
        <authorList>
            <person name="Cho C.H."/>
            <person name="Yoon H.S."/>
        </authorList>
    </citation>
    <scope>NUCLEOTIDE SEQUENCE [LARGE SCALE GENOMIC DNA]</scope>
    <source>
        <strain evidence="1 2">DBV 063 E5</strain>
    </source>
</reference>
<dbReference type="PANTHER" id="PTHR31606">
    <property type="entry name" value="WW DOMAIN BINDING PROTEIN 2, ISOFORM E"/>
    <property type="match status" value="1"/>
</dbReference>
<gene>
    <name evidence="1" type="ORF">CDCA_CDCA08G2463</name>
</gene>
<dbReference type="EMBL" id="JANCYW010000008">
    <property type="protein sequence ID" value="KAK4536438.1"/>
    <property type="molecule type" value="Genomic_DNA"/>
</dbReference>
<accession>A0AAV9IWI1</accession>
<evidence type="ECO:0000313" key="2">
    <source>
        <dbReference type="Proteomes" id="UP001301350"/>
    </source>
</evidence>
<name>A0AAV9IWI1_CYACA</name>
<dbReference type="GO" id="GO:0003713">
    <property type="term" value="F:transcription coactivator activity"/>
    <property type="evidence" value="ECO:0007669"/>
    <property type="project" value="InterPro"/>
</dbReference>
<dbReference type="Proteomes" id="UP001301350">
    <property type="component" value="Unassembled WGS sequence"/>
</dbReference>